<keyword evidence="10" id="KW-1185">Reference proteome</keyword>
<dbReference type="Gene3D" id="2.60.40.1120">
    <property type="entry name" value="Carboxypeptidase-like, regulatory domain"/>
    <property type="match status" value="1"/>
</dbReference>
<evidence type="ECO:0000256" key="7">
    <source>
        <dbReference type="PROSITE-ProRule" id="PRU01360"/>
    </source>
</evidence>
<dbReference type="InterPro" id="IPR037066">
    <property type="entry name" value="Plug_dom_sf"/>
</dbReference>
<dbReference type="InterPro" id="IPR012910">
    <property type="entry name" value="Plug_dom"/>
</dbReference>
<evidence type="ECO:0000256" key="4">
    <source>
        <dbReference type="ARBA" id="ARBA00022692"/>
    </source>
</evidence>
<reference evidence="10" key="1">
    <citation type="submission" date="2016-11" db="EMBL/GenBank/DDBJ databases">
        <authorList>
            <person name="Varghese N."/>
            <person name="Submissions S."/>
        </authorList>
    </citation>
    <scope>NUCLEOTIDE SEQUENCE [LARGE SCALE GENOMIC DNA]</scope>
    <source>
        <strain evidence="10">DSM 16990</strain>
    </source>
</reference>
<dbReference type="InterPro" id="IPR036942">
    <property type="entry name" value="Beta-barrel_TonB_sf"/>
</dbReference>
<dbReference type="SUPFAM" id="SSF49464">
    <property type="entry name" value="Carboxypeptidase regulatory domain-like"/>
    <property type="match status" value="1"/>
</dbReference>
<accession>A0A1M4ZU63</accession>
<keyword evidence="5 7" id="KW-0472">Membrane</keyword>
<dbReference type="GO" id="GO:0009279">
    <property type="term" value="C:cell outer membrane"/>
    <property type="evidence" value="ECO:0007669"/>
    <property type="project" value="UniProtKB-SubCell"/>
</dbReference>
<dbReference type="AlphaFoldDB" id="A0A1M4ZU63"/>
<gene>
    <name evidence="9" type="ORF">SAMN04488522_102468</name>
</gene>
<organism evidence="9 10">
    <name type="scientific">Pedobacter caeni</name>
    <dbReference type="NCBI Taxonomy" id="288992"/>
    <lineage>
        <taxon>Bacteria</taxon>
        <taxon>Pseudomonadati</taxon>
        <taxon>Bacteroidota</taxon>
        <taxon>Sphingobacteriia</taxon>
        <taxon>Sphingobacteriales</taxon>
        <taxon>Sphingobacteriaceae</taxon>
        <taxon>Pedobacter</taxon>
    </lineage>
</organism>
<keyword evidence="6 7" id="KW-0998">Cell outer membrane</keyword>
<dbReference type="InterPro" id="IPR023996">
    <property type="entry name" value="TonB-dep_OMP_SusC/RagA"/>
</dbReference>
<dbReference type="PROSITE" id="PS52016">
    <property type="entry name" value="TONB_DEPENDENT_REC_3"/>
    <property type="match status" value="1"/>
</dbReference>
<comment type="similarity">
    <text evidence="7">Belongs to the TonB-dependent receptor family.</text>
</comment>
<dbReference type="Gene3D" id="2.40.170.20">
    <property type="entry name" value="TonB-dependent receptor, beta-barrel domain"/>
    <property type="match status" value="1"/>
</dbReference>
<dbReference type="RefSeq" id="WP_084528725.1">
    <property type="nucleotide sequence ID" value="NZ_FQUQ01000002.1"/>
</dbReference>
<evidence type="ECO:0000256" key="6">
    <source>
        <dbReference type="ARBA" id="ARBA00023237"/>
    </source>
</evidence>
<dbReference type="Gene3D" id="2.170.130.10">
    <property type="entry name" value="TonB-dependent receptor, plug domain"/>
    <property type="match status" value="1"/>
</dbReference>
<dbReference type="NCBIfam" id="TIGR04056">
    <property type="entry name" value="OMP_RagA_SusC"/>
    <property type="match status" value="1"/>
</dbReference>
<keyword evidence="3 7" id="KW-1134">Transmembrane beta strand</keyword>
<comment type="subcellular location">
    <subcellularLocation>
        <location evidence="1 7">Cell outer membrane</location>
        <topology evidence="1 7">Multi-pass membrane protein</topology>
    </subcellularLocation>
</comment>
<sequence>MKCNLLFTKACITLFLLQGVHLSSEGKPGFKINNKSENNLSPEISALLVPVVIQGTVKDDKGIPMPGVTVSIKGKKSAVSSTDGNGAFKATVDDNDILVFSMIGYVRKEVAVKGKTTLNVVMKEDLNDLSEVIVTGYATLNRKKSTSSVSSLTGKDIENLPAASVDILLQGKLPGVNVQNFSGQPGVRTSLVVRGNTNIPRSSNDYNPDILYSSPLYVMDGIPLGDDEIRSFDATGTNFLATLNPNDVESIDVLKDASAAALYGSRAANGVILIKTKRGKVGAPRISFNTYHGYTQKPQEVSTLIGAAERRQKMDLLYNYGTYNQLRDRVPQMLTDSLNPAFNNNNNYQGIFYQSGAIHNYDISASGGSDVFNYRLSGGLYDEKGVVINTGFKRYSFNSNVGINFSKNLELVTSLRASHGNRLVGSEKPDPNNYRNVFRISPIDMPSSLLSFTGVDRDAVLNPYDYRRNDNVNNDLSGSAELRFSFLDGFRLSTRGAVNYTTSKLDYSSPSFLEKNGLAYAESYETLRQKYIITNNLLWIKTLDKVHNITASFVQEFEQRRNERTNIRGAGVPNDNIKVVNGIPNGNLFGFTDLSTYAKLSFLGSLHYDYDSRYLFDAVFRADASSRFGKNNKWGRFPSLAVGWLASNEEFVKKLTWIDELKLRLSWGRTGDESSIDDNSRYNSYTSNGSYTGSGATSYGGGTVIIPDYNGITNDNITWQQADAWNLGLDATLFKNRLSFSIDAYTRNTSGQMLSIMIPQYSGYQNTFSNAAGVRNSGLEISLNGTAIKGKDFSWMPSLNMSFNRNMVTSLPNGNRDLYYGSSVYIVGKPLNMYRMYITDGVINNESDLLVNPLTGAIGATKWGKLVLGYPKWRDTNGDYQISDEQGRDDQTFYGDPNPKVTGGFTNFFKYKGWGLQVLTTFTFGRTIVNNTLASRLSNGLFYGNPEDFAKASISDISKYNYWRQPGDNADFPALNPNMGLYAWRAGQTLFVEPGWYIRIKNINLNYSFDTKKIGWLRGAKIDNLRLYATWDNVHIFQKFSGIDAEQVDARGYDYGDGYPVPSKYTLGLQVGF</sequence>
<dbReference type="NCBIfam" id="TIGR04057">
    <property type="entry name" value="SusC_RagA_signa"/>
    <property type="match status" value="1"/>
</dbReference>
<evidence type="ECO:0000256" key="5">
    <source>
        <dbReference type="ARBA" id="ARBA00023136"/>
    </source>
</evidence>
<dbReference type="InterPro" id="IPR039426">
    <property type="entry name" value="TonB-dep_rcpt-like"/>
</dbReference>
<dbReference type="InterPro" id="IPR008969">
    <property type="entry name" value="CarboxyPept-like_regulatory"/>
</dbReference>
<dbReference type="STRING" id="288992.SAMN04488522_102468"/>
<dbReference type="Proteomes" id="UP000184287">
    <property type="component" value="Unassembled WGS sequence"/>
</dbReference>
<dbReference type="InterPro" id="IPR023997">
    <property type="entry name" value="TonB-dep_OMP_SusC/RagA_CS"/>
</dbReference>
<protein>
    <submittedName>
        <fullName evidence="9">TonB-linked outer membrane protein, SusC/RagA family</fullName>
    </submittedName>
</protein>
<name>A0A1M4ZU63_9SPHI</name>
<evidence type="ECO:0000256" key="2">
    <source>
        <dbReference type="ARBA" id="ARBA00022448"/>
    </source>
</evidence>
<feature type="domain" description="TonB-dependent receptor plug" evidence="8">
    <location>
        <begin position="143"/>
        <end position="271"/>
    </location>
</feature>
<evidence type="ECO:0000256" key="1">
    <source>
        <dbReference type="ARBA" id="ARBA00004571"/>
    </source>
</evidence>
<dbReference type="Pfam" id="PF13715">
    <property type="entry name" value="CarbopepD_reg_2"/>
    <property type="match status" value="1"/>
</dbReference>
<evidence type="ECO:0000313" key="10">
    <source>
        <dbReference type="Proteomes" id="UP000184287"/>
    </source>
</evidence>
<dbReference type="EMBL" id="FQUQ01000002">
    <property type="protein sequence ID" value="SHF21640.1"/>
    <property type="molecule type" value="Genomic_DNA"/>
</dbReference>
<dbReference type="Pfam" id="PF07715">
    <property type="entry name" value="Plug"/>
    <property type="match status" value="1"/>
</dbReference>
<evidence type="ECO:0000256" key="3">
    <source>
        <dbReference type="ARBA" id="ARBA00022452"/>
    </source>
</evidence>
<evidence type="ECO:0000259" key="8">
    <source>
        <dbReference type="Pfam" id="PF07715"/>
    </source>
</evidence>
<dbReference type="SUPFAM" id="SSF56935">
    <property type="entry name" value="Porins"/>
    <property type="match status" value="1"/>
</dbReference>
<dbReference type="OrthoDB" id="9768177at2"/>
<keyword evidence="2 7" id="KW-0813">Transport</keyword>
<evidence type="ECO:0000313" key="9">
    <source>
        <dbReference type="EMBL" id="SHF21640.1"/>
    </source>
</evidence>
<keyword evidence="4 7" id="KW-0812">Transmembrane</keyword>
<proteinExistence type="inferred from homology"/>